<evidence type="ECO:0000256" key="6">
    <source>
        <dbReference type="ARBA" id="ARBA00023121"/>
    </source>
</evidence>
<feature type="region of interest" description="Domain IV, binds dsDNA" evidence="8">
    <location>
        <begin position="312"/>
        <end position="432"/>
    </location>
</feature>
<dbReference type="Gene3D" id="3.40.50.300">
    <property type="entry name" value="P-loop containing nucleotide triphosphate hydrolases"/>
    <property type="match status" value="1"/>
</dbReference>
<dbReference type="PRINTS" id="PR00051">
    <property type="entry name" value="DNAA"/>
</dbReference>
<proteinExistence type="inferred from homology"/>
<dbReference type="FunFam" id="1.10.8.60:FF:000003">
    <property type="entry name" value="Chromosomal replication initiator protein DnaA"/>
    <property type="match status" value="1"/>
</dbReference>
<dbReference type="NCBIfam" id="TIGR00362">
    <property type="entry name" value="DnaA"/>
    <property type="match status" value="1"/>
</dbReference>
<keyword evidence="6 8" id="KW-0446">Lipid-binding</keyword>
<dbReference type="InterPro" id="IPR038454">
    <property type="entry name" value="DnaA_N_sf"/>
</dbReference>
<dbReference type="InterPro" id="IPR013159">
    <property type="entry name" value="DnaA_C"/>
</dbReference>
<dbReference type="SUPFAM" id="SSF52540">
    <property type="entry name" value="P-loop containing nucleoside triphosphate hydrolases"/>
    <property type="match status" value="1"/>
</dbReference>
<dbReference type="Pfam" id="PF00308">
    <property type="entry name" value="Bac_DnaA"/>
    <property type="match status" value="1"/>
</dbReference>
<keyword evidence="7 8" id="KW-0238">DNA-binding</keyword>
<dbReference type="EMBL" id="KT201087">
    <property type="protein sequence ID" value="ALS56101.1"/>
    <property type="molecule type" value="Genomic_DNA"/>
</dbReference>
<dbReference type="PANTHER" id="PTHR30050:SF2">
    <property type="entry name" value="CHROMOSOMAL REPLICATION INITIATOR PROTEIN DNAA"/>
    <property type="match status" value="1"/>
</dbReference>
<dbReference type="HAMAP" id="MF_00377">
    <property type="entry name" value="DnaA_bact"/>
    <property type="match status" value="1"/>
</dbReference>
<keyword evidence="5 8" id="KW-0067">ATP-binding</keyword>
<feature type="binding site" evidence="8">
    <location>
        <position position="143"/>
    </location>
    <ligand>
        <name>ATP</name>
        <dbReference type="ChEBI" id="CHEBI:30616"/>
    </ligand>
</feature>
<dbReference type="SMART" id="SM00760">
    <property type="entry name" value="Bac_DnaA_C"/>
    <property type="match status" value="1"/>
</dbReference>
<comment type="domain">
    <text evidence="8">Domain I is involved in oligomerization and binding regulators, domain II is flexibile and of varying length in different bacteria, domain III forms the AAA+ region, while domain IV binds dsDNA.</text>
</comment>
<feature type="region of interest" description="Domain I, interacts with DnaA modulators" evidence="8">
    <location>
        <begin position="1"/>
        <end position="88"/>
    </location>
</feature>
<evidence type="ECO:0000256" key="3">
    <source>
        <dbReference type="ARBA" id="ARBA00022705"/>
    </source>
</evidence>
<evidence type="ECO:0000259" key="12">
    <source>
        <dbReference type="SMART" id="SM00382"/>
    </source>
</evidence>
<dbReference type="SMART" id="SM00382">
    <property type="entry name" value="AAA"/>
    <property type="match status" value="1"/>
</dbReference>
<dbReference type="GO" id="GO:0006270">
    <property type="term" value="P:DNA replication initiation"/>
    <property type="evidence" value="ECO:0007669"/>
    <property type="project" value="UniProtKB-UniRule"/>
</dbReference>
<dbReference type="GO" id="GO:0006275">
    <property type="term" value="P:regulation of DNA replication"/>
    <property type="evidence" value="ECO:0007669"/>
    <property type="project" value="UniProtKB-UniRule"/>
</dbReference>
<accession>A0A0U2XU94</accession>
<comment type="subunit">
    <text evidence="8">Oligomerizes as a right-handed, spiral filament on DNA at oriC.</text>
</comment>
<dbReference type="CDD" id="cd06571">
    <property type="entry name" value="Bac_DnaA_C"/>
    <property type="match status" value="1"/>
</dbReference>
<gene>
    <name evidence="8" type="primary">dnaA</name>
</gene>
<evidence type="ECO:0000256" key="10">
    <source>
        <dbReference type="RuleBase" id="RU000577"/>
    </source>
</evidence>
<dbReference type="InterPro" id="IPR013317">
    <property type="entry name" value="DnaA_dom"/>
</dbReference>
<feature type="domain" description="AAA+ ATPase" evidence="12">
    <location>
        <begin position="130"/>
        <end position="259"/>
    </location>
</feature>
<dbReference type="Gene3D" id="1.10.8.60">
    <property type="match status" value="1"/>
</dbReference>
<reference evidence="14" key="1">
    <citation type="journal article" date="2016" name="ISME J.">
        <title>Functional metagenomic screen reveals new and diverse microbial rhodopsins.</title>
        <authorList>
            <person name="Pushkarev A."/>
            <person name="Beja O."/>
        </authorList>
    </citation>
    <scope>NUCLEOTIDE SEQUENCE</scope>
</reference>
<dbReference type="GO" id="GO:0005524">
    <property type="term" value="F:ATP binding"/>
    <property type="evidence" value="ECO:0007669"/>
    <property type="project" value="UniProtKB-UniRule"/>
</dbReference>
<dbReference type="Pfam" id="PF11638">
    <property type="entry name" value="DnaA_N"/>
    <property type="match status" value="1"/>
</dbReference>
<evidence type="ECO:0000313" key="14">
    <source>
        <dbReference type="EMBL" id="ALS56101.1"/>
    </source>
</evidence>
<feature type="domain" description="Chromosomal replication initiator DnaA C-terminal" evidence="13">
    <location>
        <begin position="339"/>
        <end position="408"/>
    </location>
</feature>
<keyword evidence="2 8" id="KW-0963">Cytoplasm</keyword>
<dbReference type="PANTHER" id="PTHR30050">
    <property type="entry name" value="CHROMOSOMAL REPLICATION INITIATOR PROTEIN DNAA"/>
    <property type="match status" value="1"/>
</dbReference>
<dbReference type="PROSITE" id="PS01008">
    <property type="entry name" value="DNAA"/>
    <property type="match status" value="1"/>
</dbReference>
<dbReference type="Pfam" id="PF08299">
    <property type="entry name" value="Bac_DnaA_C"/>
    <property type="match status" value="1"/>
</dbReference>
<dbReference type="InterPro" id="IPR010921">
    <property type="entry name" value="Trp_repressor/repl_initiator"/>
</dbReference>
<dbReference type="Gene3D" id="1.10.1750.10">
    <property type="match status" value="1"/>
</dbReference>
<dbReference type="GO" id="GO:0005886">
    <property type="term" value="C:plasma membrane"/>
    <property type="evidence" value="ECO:0007669"/>
    <property type="project" value="TreeGrafter"/>
</dbReference>
<dbReference type="InterPro" id="IPR003593">
    <property type="entry name" value="AAA+_ATPase"/>
</dbReference>
<comment type="similarity">
    <text evidence="1 8 11">Belongs to the DnaA family.</text>
</comment>
<evidence type="ECO:0000256" key="8">
    <source>
        <dbReference type="HAMAP-Rule" id="MF_00377"/>
    </source>
</evidence>
<dbReference type="InterPro" id="IPR020591">
    <property type="entry name" value="Chromosome_initiator_DnaA-like"/>
</dbReference>
<evidence type="ECO:0000256" key="1">
    <source>
        <dbReference type="ARBA" id="ARBA00006583"/>
    </source>
</evidence>
<comment type="function">
    <text evidence="8 10">Plays an essential role in the initiation and regulation of chromosomal replication. ATP-DnaA binds to the origin of replication (oriC) to initiate formation of the DNA replication initiation complex once per cell cycle. Binds the DnaA box (a 9 base pair repeat at the origin) and separates the double-stranded (ds)DNA. Forms a right-handed helical filament on oriC DNA; dsDNA binds to the exterior of the filament while single-stranded (ss)DNA is stabiized in the filament's interior. The ATP-DnaA-oriC complex binds and stabilizes one strand of the AT-rich DNA unwinding element (DUE), permitting loading of DNA polymerase. After initiation quickly degrades to an ADP-DnaA complex that is not apt for DNA replication. Binds acidic phospholipids.</text>
</comment>
<feature type="binding site" evidence="8">
    <location>
        <position position="145"/>
    </location>
    <ligand>
        <name>ATP</name>
        <dbReference type="ChEBI" id="CHEBI:30616"/>
    </ligand>
</feature>
<evidence type="ECO:0000256" key="9">
    <source>
        <dbReference type="NCBIfam" id="TIGR00362"/>
    </source>
</evidence>
<organism evidence="14">
    <name type="scientific">uncultured bacterium EIL5A08</name>
    <dbReference type="NCBI Taxonomy" id="1768204"/>
    <lineage>
        <taxon>Bacteria</taxon>
        <taxon>environmental samples</taxon>
    </lineage>
</organism>
<keyword evidence="4 8" id="KW-0547">Nucleotide-binding</keyword>
<evidence type="ECO:0000256" key="11">
    <source>
        <dbReference type="RuleBase" id="RU004227"/>
    </source>
</evidence>
<evidence type="ECO:0000259" key="13">
    <source>
        <dbReference type="SMART" id="SM00760"/>
    </source>
</evidence>
<comment type="subcellular location">
    <subcellularLocation>
        <location evidence="8">Cytoplasm</location>
    </subcellularLocation>
</comment>
<dbReference type="Gene3D" id="3.30.300.180">
    <property type="match status" value="1"/>
</dbReference>
<feature type="binding site" evidence="8">
    <location>
        <position position="144"/>
    </location>
    <ligand>
        <name>ATP</name>
        <dbReference type="ChEBI" id="CHEBI:30616"/>
    </ligand>
</feature>
<evidence type="ECO:0000256" key="7">
    <source>
        <dbReference type="ARBA" id="ARBA00023125"/>
    </source>
</evidence>
<dbReference type="AlphaFoldDB" id="A0A0U2XU94"/>
<sequence length="432" mass="49292">MNTQHNIWKECLEKLSETLTEKEIRLWIAPLKVKKDGDALKLYAPNKFMKEEIEKNFLSKIAVVVNQLADNTFISLDVSSPVKTNEKARTMPSGFVSNLNSDMTFETFVEGKSNQLAKAACLSVVNEPGAFNPLYIYGGVGLGKTHLLHSIGNKLSNENKKVVYLHSEKFVQNMVTALRNNQIEEFKKFYRNLDVLLLDDIQFFAGKERSQEEFFHTFNALFEYKKQVVLTCDKYPKEINGLEDRIKSRLVWGLNVSIDPPDLETRVAILQSKAETLGMPIDNDVAFFLARNINSNVRELEGNLRRVLATARFRKCQITLDFTKETLADLISLNQRLITIEQIQKVTAGYYKIRVSDILSTKRDKKNTMPRHMAMALCKDLTNNSLPSIGDGFGGRDHTTVLHANKKIQKLRKEDSQIEQDYINIVHILNNG</sequence>
<keyword evidence="3 8" id="KW-0235">DNA replication</keyword>
<evidence type="ECO:0000256" key="4">
    <source>
        <dbReference type="ARBA" id="ARBA00022741"/>
    </source>
</evidence>
<dbReference type="SUPFAM" id="SSF48295">
    <property type="entry name" value="TrpR-like"/>
    <property type="match status" value="1"/>
</dbReference>
<dbReference type="GO" id="GO:0003688">
    <property type="term" value="F:DNA replication origin binding"/>
    <property type="evidence" value="ECO:0007669"/>
    <property type="project" value="UniProtKB-UniRule"/>
</dbReference>
<dbReference type="CDD" id="cd00009">
    <property type="entry name" value="AAA"/>
    <property type="match status" value="1"/>
</dbReference>
<dbReference type="InterPro" id="IPR018312">
    <property type="entry name" value="Chromosome_initiator_DnaA_CS"/>
</dbReference>
<dbReference type="InterPro" id="IPR024633">
    <property type="entry name" value="DnaA_N_dom"/>
</dbReference>
<dbReference type="FunFam" id="3.40.50.300:FF:000668">
    <property type="entry name" value="Chromosomal replication initiator protein DnaA"/>
    <property type="match status" value="1"/>
</dbReference>
<dbReference type="GO" id="GO:0005737">
    <property type="term" value="C:cytoplasm"/>
    <property type="evidence" value="ECO:0007669"/>
    <property type="project" value="UniProtKB-SubCell"/>
</dbReference>
<name>A0A0U2XU94_9BACT</name>
<dbReference type="GO" id="GO:0008289">
    <property type="term" value="F:lipid binding"/>
    <property type="evidence" value="ECO:0007669"/>
    <property type="project" value="UniProtKB-KW"/>
</dbReference>
<dbReference type="InterPro" id="IPR027417">
    <property type="entry name" value="P-loop_NTPase"/>
</dbReference>
<evidence type="ECO:0000256" key="5">
    <source>
        <dbReference type="ARBA" id="ARBA00022840"/>
    </source>
</evidence>
<comment type="caution">
    <text evidence="8">Lacks conserved residue(s) required for the propagation of feature annotation.</text>
</comment>
<protein>
    <recommendedName>
        <fullName evidence="8 9">Chromosomal replication initiator protein DnaA</fullName>
    </recommendedName>
</protein>
<dbReference type="InterPro" id="IPR001957">
    <property type="entry name" value="Chromosome_initiator_DnaA"/>
</dbReference>
<feature type="binding site" evidence="8">
    <location>
        <position position="141"/>
    </location>
    <ligand>
        <name>ATP</name>
        <dbReference type="ChEBI" id="CHEBI:30616"/>
    </ligand>
</feature>
<evidence type="ECO:0000256" key="2">
    <source>
        <dbReference type="ARBA" id="ARBA00022490"/>
    </source>
</evidence>